<proteinExistence type="predicted"/>
<evidence type="ECO:0000256" key="1">
    <source>
        <dbReference type="SAM" id="SignalP"/>
    </source>
</evidence>
<keyword evidence="1" id="KW-0732">Signal</keyword>
<organism evidence="2 3">
    <name type="scientific">Lymnaea stagnalis</name>
    <name type="common">Great pond snail</name>
    <name type="synonym">Helix stagnalis</name>
    <dbReference type="NCBI Taxonomy" id="6523"/>
    <lineage>
        <taxon>Eukaryota</taxon>
        <taxon>Metazoa</taxon>
        <taxon>Spiralia</taxon>
        <taxon>Lophotrochozoa</taxon>
        <taxon>Mollusca</taxon>
        <taxon>Gastropoda</taxon>
        <taxon>Heterobranchia</taxon>
        <taxon>Euthyneura</taxon>
        <taxon>Panpulmonata</taxon>
        <taxon>Hygrophila</taxon>
        <taxon>Lymnaeoidea</taxon>
        <taxon>Lymnaeidae</taxon>
        <taxon>Lymnaea</taxon>
    </lineage>
</organism>
<evidence type="ECO:0000313" key="3">
    <source>
        <dbReference type="Proteomes" id="UP001497497"/>
    </source>
</evidence>
<keyword evidence="3" id="KW-1185">Reference proteome</keyword>
<comment type="caution">
    <text evidence="2">The sequence shown here is derived from an EMBL/GenBank/DDBJ whole genome shotgun (WGS) entry which is preliminary data.</text>
</comment>
<protein>
    <submittedName>
        <fullName evidence="2">Uncharacterized protein</fullName>
    </submittedName>
</protein>
<gene>
    <name evidence="2" type="ORF">GSLYS_00005778001</name>
</gene>
<accession>A0AAV2HEH7</accession>
<evidence type="ECO:0000313" key="2">
    <source>
        <dbReference type="EMBL" id="CAL1531683.1"/>
    </source>
</evidence>
<name>A0AAV2HEH7_LYMST</name>
<sequence length="147" mass="16312">MYYLVLVQLGLMVFGIVNSQGIYDNPCTLFDSPSRYFDKDGVMYLTVPVNCVSGDVYWNYPQGSIVLNATRSSTDVYALCIDATQGTEFAGLWEITGGVEEALEIPTEENGGVCIKNIRGEAAVKITAPSLRRYLTIFKYRIQYPAP</sequence>
<feature type="signal peptide" evidence="1">
    <location>
        <begin position="1"/>
        <end position="19"/>
    </location>
</feature>
<feature type="chain" id="PRO_5043584475" evidence="1">
    <location>
        <begin position="20"/>
        <end position="147"/>
    </location>
</feature>
<reference evidence="2 3" key="1">
    <citation type="submission" date="2024-04" db="EMBL/GenBank/DDBJ databases">
        <authorList>
            <consortium name="Genoscope - CEA"/>
            <person name="William W."/>
        </authorList>
    </citation>
    <scope>NUCLEOTIDE SEQUENCE [LARGE SCALE GENOMIC DNA]</scope>
</reference>
<dbReference type="AlphaFoldDB" id="A0AAV2HEH7"/>
<dbReference type="EMBL" id="CAXITT010000095">
    <property type="protein sequence ID" value="CAL1531683.1"/>
    <property type="molecule type" value="Genomic_DNA"/>
</dbReference>
<dbReference type="Proteomes" id="UP001497497">
    <property type="component" value="Unassembled WGS sequence"/>
</dbReference>